<evidence type="ECO:0000313" key="2">
    <source>
        <dbReference type="EnsemblMetazoa" id="AALB006510-PA"/>
    </source>
</evidence>
<feature type="compositionally biased region" description="Low complexity" evidence="1">
    <location>
        <begin position="68"/>
        <end position="77"/>
    </location>
</feature>
<feature type="region of interest" description="Disordered" evidence="1">
    <location>
        <begin position="55"/>
        <end position="83"/>
    </location>
</feature>
<dbReference type="EnsemblMetazoa" id="AALB006510-RA">
    <property type="protein sequence ID" value="AALB006510-PA"/>
    <property type="gene ID" value="AALB006510"/>
</dbReference>
<feature type="compositionally biased region" description="Low complexity" evidence="1">
    <location>
        <begin position="702"/>
        <end position="731"/>
    </location>
</feature>
<dbReference type="Gene3D" id="3.30.710.10">
    <property type="entry name" value="Potassium Channel Kv1.1, Chain A"/>
    <property type="match status" value="1"/>
</dbReference>
<name>A0A182FJ15_ANOAL</name>
<dbReference type="VEuPathDB" id="VectorBase:AALB20_033182"/>
<dbReference type="RefSeq" id="XP_035779912.1">
    <property type="nucleotide sequence ID" value="XM_035924019.1"/>
</dbReference>
<dbReference type="OrthoDB" id="684045at2759"/>
<reference evidence="2 3" key="1">
    <citation type="journal article" date="2017" name="G3 (Bethesda)">
        <title>The Physical Genome Mapping of Anopheles albimanus Corrected Scaffold Misassemblies and Identified Interarm Rearrangements in Genus Anopheles.</title>
        <authorList>
            <person name="Artemov G.N."/>
            <person name="Peery A.N."/>
            <person name="Jiang X."/>
            <person name="Tu Z."/>
            <person name="Stegniy V.N."/>
            <person name="Sharakhova M.V."/>
            <person name="Sharakhov I.V."/>
        </authorList>
    </citation>
    <scope>NUCLEOTIDE SEQUENCE [LARGE SCALE GENOMIC DNA]</scope>
    <source>
        <strain evidence="2 3">ALBI9_A</strain>
    </source>
</reference>
<dbReference type="PANTHER" id="PTHR24413">
    <property type="entry name" value="SPECKLE-TYPE POZ PROTEIN"/>
    <property type="match status" value="1"/>
</dbReference>
<organism evidence="2 3">
    <name type="scientific">Anopheles albimanus</name>
    <name type="common">New world malaria mosquito</name>
    <dbReference type="NCBI Taxonomy" id="7167"/>
    <lineage>
        <taxon>Eukaryota</taxon>
        <taxon>Metazoa</taxon>
        <taxon>Ecdysozoa</taxon>
        <taxon>Arthropoda</taxon>
        <taxon>Hexapoda</taxon>
        <taxon>Insecta</taxon>
        <taxon>Pterygota</taxon>
        <taxon>Neoptera</taxon>
        <taxon>Endopterygota</taxon>
        <taxon>Diptera</taxon>
        <taxon>Nematocera</taxon>
        <taxon>Culicoidea</taxon>
        <taxon>Culicidae</taxon>
        <taxon>Anophelinae</taxon>
        <taxon>Anopheles</taxon>
    </lineage>
</organism>
<dbReference type="RefSeq" id="XP_035779922.1">
    <property type="nucleotide sequence ID" value="XM_035924029.1"/>
</dbReference>
<feature type="region of interest" description="Disordered" evidence="1">
    <location>
        <begin position="666"/>
        <end position="731"/>
    </location>
</feature>
<dbReference type="RefSeq" id="XP_035779874.1">
    <property type="nucleotide sequence ID" value="XM_035923981.1"/>
</dbReference>
<dbReference type="KEGG" id="aali:118460029"/>
<proteinExistence type="predicted"/>
<evidence type="ECO:0000313" key="3">
    <source>
        <dbReference type="Proteomes" id="UP000069272"/>
    </source>
</evidence>
<dbReference type="InterPro" id="IPR000210">
    <property type="entry name" value="BTB/POZ_dom"/>
</dbReference>
<dbReference type="SUPFAM" id="SSF54695">
    <property type="entry name" value="POZ domain"/>
    <property type="match status" value="1"/>
</dbReference>
<accession>A0A182FJ15</accession>
<feature type="compositionally biased region" description="Low complexity" evidence="1">
    <location>
        <begin position="1166"/>
        <end position="1188"/>
    </location>
</feature>
<sequence length="1188" mass="130533">MTNPESYAFIGTWEIVESYLDGTTEKLGLEGIKFRLDEMGDIIWYNDLVNTTNHQHHYHHQHHHQHHNNNNNNNNRNGTAPASATARRLNSLDGSAFCPIADSTAVLFSCETFEVVELPSSPGGPGLIFGAYTGHSIEFRTSTYSPRERMVLRCDGWCQLSCQRVKDDQSVGQEEPFTLLSVLNDGNFCDVTLKSSDNVIYNVHSPILRLNGFDCSSMTAASTYQYLASRFECAAGREADTHDGHPAAPLAHPPLMKVSSVPCARTAAAAAGAGAGAAGAGMYRSPPRLIVGHPSAVSVSASATPALDVTAPLLLHAPPSCFSLNPNLLLPPPSLDAYNLSPKQVTNISNSFNCLTASSAETGLGGGGGGGGSCSSGISGSIFLDVPRRIASCSDSNLSSNRNVFYFPEAPAAGQATCRVKFKPPASPGLFRARSPSPFPSSALDTPPSSPLTPLSVLNHLPSNLLATILHWLYSECLPEQLDEDTCIQLINMCESTTPLARMSEPCKHYLRNLQLKKFVVDIISDLHASLNHLIQLVNPGSISRSPCVLCQVFREGVKETLIAIVKLLQFCNIFTKDATTFTRQQRHEIIKYVRTRMPIYLSQVHQLLQNVHLVLGGLTQEDRNDLVSYLVPEITAALELLTAAVSEIKHSLEKVCKDLKGTTTQQQQQQQQEHQEQQHQAESSVGRAGSNQRARERDSVARSASRSSRTGTGTRPTPTNTSSSAAATTSSSSTEADLRFFLYMYEVKKMRDIYGRVTSALEVLLHKKGVFNEMNLLHQHQTVRRNLDQLAVEVPAAIGQLEELCDTIDEKIGWKEFKFCFKFLTSQVNGIVSKLLEHKSALNDAMLYIATLVQKEQFTYALVELGLLDRRSVDPGLLQECAQRRSAVRSSAQRRFEYASVKVNLVQHLCEPPTAAHSSLSKNALKLLHSGQLADMEFEVVVPPPVTAADQQPSSADQPHDTTASSGTAVSDYSPDGLRPKASGLVRTGSQSHCFKAHRVMVAARCDWFRKALLSGMQEDINRKIVIYDTSPVIFRRLLLYLYGAPVDRSVGVDQLCELMLLADRYSVDNLKAICEETLVATIDGESVIYLYGISDRFNAAALQASCLSYLSQHTELTQLDIFQELPVYLQNEVHELIRWCGRVPEPWCDRTERSRSDRTRHSLKSPSKGSSRSSHSSSRKTSPSFM</sequence>
<dbReference type="PROSITE" id="PS50097">
    <property type="entry name" value="BTB"/>
    <property type="match status" value="1"/>
</dbReference>
<dbReference type="RefSeq" id="XP_035779902.1">
    <property type="nucleotide sequence ID" value="XM_035924009.1"/>
</dbReference>
<evidence type="ECO:0000256" key="1">
    <source>
        <dbReference type="SAM" id="MobiDB-lite"/>
    </source>
</evidence>
<dbReference type="SMART" id="SM00225">
    <property type="entry name" value="BTB"/>
    <property type="match status" value="1"/>
</dbReference>
<reference evidence="2" key="2">
    <citation type="submission" date="2022-08" db="UniProtKB">
        <authorList>
            <consortium name="EnsemblMetazoa"/>
        </authorList>
    </citation>
    <scope>IDENTIFICATION</scope>
    <source>
        <strain evidence="2">STECLA/ALBI9_A</strain>
    </source>
</reference>
<dbReference type="RefSeq" id="XP_035779894.1">
    <property type="nucleotide sequence ID" value="XM_035924001.1"/>
</dbReference>
<dbReference type="AlphaFoldDB" id="A0A182FJ15"/>
<dbReference type="GeneID" id="118460029"/>
<dbReference type="Proteomes" id="UP000069272">
    <property type="component" value="Chromosome X"/>
</dbReference>
<dbReference type="InterPro" id="IPR011333">
    <property type="entry name" value="SKP1/BTB/POZ_sf"/>
</dbReference>
<keyword evidence="3" id="KW-1185">Reference proteome</keyword>
<dbReference type="VEuPathDB" id="VectorBase:AALB006510"/>
<feature type="compositionally biased region" description="Basic and acidic residues" evidence="1">
    <location>
        <begin position="1152"/>
        <end position="1162"/>
    </location>
</feature>
<dbReference type="RefSeq" id="XP_035779885.1">
    <property type="nucleotide sequence ID" value="XM_035923992.1"/>
</dbReference>
<feature type="region of interest" description="Disordered" evidence="1">
    <location>
        <begin position="948"/>
        <end position="977"/>
    </location>
</feature>
<dbReference type="RefSeq" id="XP_035779865.1">
    <property type="nucleotide sequence ID" value="XM_035923972.1"/>
</dbReference>
<feature type="region of interest" description="Disordered" evidence="1">
    <location>
        <begin position="1152"/>
        <end position="1188"/>
    </location>
</feature>
<dbReference type="CDD" id="cd18186">
    <property type="entry name" value="BTB_POZ_ZBTB_KLHL-like"/>
    <property type="match status" value="1"/>
</dbReference>
<dbReference type="STRING" id="7167.A0A182FJ15"/>
<protein>
    <submittedName>
        <fullName evidence="2">BTB domain-containing protein</fullName>
    </submittedName>
</protein>
<dbReference type="Pfam" id="PF00651">
    <property type="entry name" value="BTB"/>
    <property type="match status" value="1"/>
</dbReference>
<feature type="compositionally biased region" description="Basic residues" evidence="1">
    <location>
        <begin position="55"/>
        <end position="67"/>
    </location>
</feature>
<feature type="compositionally biased region" description="Polar residues" evidence="1">
    <location>
        <begin position="950"/>
        <end position="972"/>
    </location>
</feature>